<evidence type="ECO:0000256" key="1">
    <source>
        <dbReference type="SAM" id="MobiDB-lite"/>
    </source>
</evidence>
<dbReference type="EMBL" id="JBBWWR010000011">
    <property type="protein sequence ID" value="KAK8959967.1"/>
    <property type="molecule type" value="Genomic_DNA"/>
</dbReference>
<keyword evidence="3" id="KW-1185">Reference proteome</keyword>
<comment type="caution">
    <text evidence="2">The sequence shown here is derived from an EMBL/GenBank/DDBJ whole genome shotgun (WGS) entry which is preliminary data.</text>
</comment>
<protein>
    <submittedName>
        <fullName evidence="2">Uncharacterized protein</fullName>
    </submittedName>
</protein>
<dbReference type="Proteomes" id="UP001412067">
    <property type="component" value="Unassembled WGS sequence"/>
</dbReference>
<evidence type="ECO:0000313" key="3">
    <source>
        <dbReference type="Proteomes" id="UP001412067"/>
    </source>
</evidence>
<feature type="region of interest" description="Disordered" evidence="1">
    <location>
        <begin position="131"/>
        <end position="169"/>
    </location>
</feature>
<evidence type="ECO:0000313" key="2">
    <source>
        <dbReference type="EMBL" id="KAK8959967.1"/>
    </source>
</evidence>
<feature type="compositionally biased region" description="Basic and acidic residues" evidence="1">
    <location>
        <begin position="43"/>
        <end position="52"/>
    </location>
</feature>
<reference evidence="2 3" key="1">
    <citation type="journal article" date="2022" name="Nat. Plants">
        <title>Genomes of leafy and leafless Platanthera orchids illuminate the evolution of mycoheterotrophy.</title>
        <authorList>
            <person name="Li M.H."/>
            <person name="Liu K.W."/>
            <person name="Li Z."/>
            <person name="Lu H.C."/>
            <person name="Ye Q.L."/>
            <person name="Zhang D."/>
            <person name="Wang J.Y."/>
            <person name="Li Y.F."/>
            <person name="Zhong Z.M."/>
            <person name="Liu X."/>
            <person name="Yu X."/>
            <person name="Liu D.K."/>
            <person name="Tu X.D."/>
            <person name="Liu B."/>
            <person name="Hao Y."/>
            <person name="Liao X.Y."/>
            <person name="Jiang Y.T."/>
            <person name="Sun W.H."/>
            <person name="Chen J."/>
            <person name="Chen Y.Q."/>
            <person name="Ai Y."/>
            <person name="Zhai J.W."/>
            <person name="Wu S.S."/>
            <person name="Zhou Z."/>
            <person name="Hsiao Y.Y."/>
            <person name="Wu W.L."/>
            <person name="Chen Y.Y."/>
            <person name="Lin Y.F."/>
            <person name="Hsu J.L."/>
            <person name="Li C.Y."/>
            <person name="Wang Z.W."/>
            <person name="Zhao X."/>
            <person name="Zhong W.Y."/>
            <person name="Ma X.K."/>
            <person name="Ma L."/>
            <person name="Huang J."/>
            <person name="Chen G.Z."/>
            <person name="Huang M.Z."/>
            <person name="Huang L."/>
            <person name="Peng D.H."/>
            <person name="Luo Y.B."/>
            <person name="Zou S.Q."/>
            <person name="Chen S.P."/>
            <person name="Lan S."/>
            <person name="Tsai W.C."/>
            <person name="Van de Peer Y."/>
            <person name="Liu Z.J."/>
        </authorList>
    </citation>
    <scope>NUCLEOTIDE SEQUENCE [LARGE SCALE GENOMIC DNA]</scope>
    <source>
        <strain evidence="2">Lor288</strain>
    </source>
</reference>
<organism evidence="2 3">
    <name type="scientific">Platanthera guangdongensis</name>
    <dbReference type="NCBI Taxonomy" id="2320717"/>
    <lineage>
        <taxon>Eukaryota</taxon>
        <taxon>Viridiplantae</taxon>
        <taxon>Streptophyta</taxon>
        <taxon>Embryophyta</taxon>
        <taxon>Tracheophyta</taxon>
        <taxon>Spermatophyta</taxon>
        <taxon>Magnoliopsida</taxon>
        <taxon>Liliopsida</taxon>
        <taxon>Asparagales</taxon>
        <taxon>Orchidaceae</taxon>
        <taxon>Orchidoideae</taxon>
        <taxon>Orchideae</taxon>
        <taxon>Orchidinae</taxon>
        <taxon>Platanthera</taxon>
    </lineage>
</organism>
<proteinExistence type="predicted"/>
<sequence length="300" mass="34037">MSNTNQNPHEAPTEHHTSTTNSNLPTGTILRRGRPRTYASTPQRREAANARRRELRRNQQNIDASTSEATEDGRVRNYRRGRPPMYASTQERREAFNFRRRVSRRIQQNDAASIQQMENVVPILTQQHPLDHNETGASQPGLERWPVGDQEVPEQHGGGPPILPHSSRSCSISAKDDLIKPSVALSSSSSAMSAKSLFLQCLQGILPPIRERRLPPNPLIPIFFLQMQSRIFRFSYWLTAPLPPYHLLPVRYKNVKEVTINQRGRWSLEDALSGECRCGFRKVGESASTKGARWKETPTC</sequence>
<gene>
    <name evidence="2" type="ORF">KSP40_PGU012799</name>
</gene>
<feature type="region of interest" description="Disordered" evidence="1">
    <location>
        <begin position="1"/>
        <end position="91"/>
    </location>
</feature>
<name>A0ABR2M702_9ASPA</name>
<accession>A0ABR2M702</accession>